<dbReference type="STRING" id="111015.AXF14_11370"/>
<dbReference type="PANTHER" id="PTHR43434">
    <property type="entry name" value="PHOSPHOGLYCOLATE PHOSPHATASE"/>
    <property type="match status" value="1"/>
</dbReference>
<dbReference type="GO" id="GO:0004713">
    <property type="term" value="F:protein tyrosine kinase activity"/>
    <property type="evidence" value="ECO:0007669"/>
    <property type="project" value="TreeGrafter"/>
</dbReference>
<organism evidence="1 2">
    <name type="scientific">Actinomyces radicidentis</name>
    <dbReference type="NCBI Taxonomy" id="111015"/>
    <lineage>
        <taxon>Bacteria</taxon>
        <taxon>Bacillati</taxon>
        <taxon>Actinomycetota</taxon>
        <taxon>Actinomycetes</taxon>
        <taxon>Actinomycetales</taxon>
        <taxon>Actinomycetaceae</taxon>
        <taxon>Actinomyces</taxon>
    </lineage>
</organism>
<dbReference type="Gene3D" id="3.40.50.1000">
    <property type="entry name" value="HAD superfamily/HAD-like"/>
    <property type="match status" value="1"/>
</dbReference>
<dbReference type="GO" id="GO:0005829">
    <property type="term" value="C:cytosol"/>
    <property type="evidence" value="ECO:0007669"/>
    <property type="project" value="TreeGrafter"/>
</dbReference>
<accession>A0A109W3F9</accession>
<name>A0A109W3F9_ACTRD</name>
<dbReference type="PANTHER" id="PTHR43434:SF20">
    <property type="entry name" value="5'-NUCLEOTIDASE"/>
    <property type="match status" value="1"/>
</dbReference>
<evidence type="ECO:0000313" key="1">
    <source>
        <dbReference type="EMBL" id="AMD88591.1"/>
    </source>
</evidence>
<dbReference type="Proteomes" id="UP000065220">
    <property type="component" value="Chromosome"/>
</dbReference>
<dbReference type="InterPro" id="IPR050155">
    <property type="entry name" value="HAD-like_hydrolase_sf"/>
</dbReference>
<dbReference type="AlphaFoldDB" id="A0A109W3F9"/>
<proteinExistence type="predicted"/>
<dbReference type="InterPro" id="IPR023198">
    <property type="entry name" value="PGP-like_dom2"/>
</dbReference>
<dbReference type="InterPro" id="IPR041492">
    <property type="entry name" value="HAD_2"/>
</dbReference>
<gene>
    <name evidence="1" type="ORF">AXF14_11370</name>
</gene>
<keyword evidence="2" id="KW-1185">Reference proteome</keyword>
<dbReference type="Pfam" id="PF13419">
    <property type="entry name" value="HAD_2"/>
    <property type="match status" value="1"/>
</dbReference>
<dbReference type="InterPro" id="IPR023214">
    <property type="entry name" value="HAD_sf"/>
</dbReference>
<dbReference type="Gene3D" id="1.10.150.240">
    <property type="entry name" value="Putative phosphatase, domain 2"/>
    <property type="match status" value="1"/>
</dbReference>
<sequence length="213" mass="22269">MLVDLDGTITDSAPAILSSFEAALTELGIPYGSRDELMRLVGPPLSEGFRLFAGLTGEANANAVAVYRRHYRELMLGSPVYDGVPTILRSLHAQGVPIGLATSKRESMAVQILEHAGLLPLFTVTAGADDADQHGAKADVIRTALERLRAAGAPTGRVVHVGDRAHDVDGAHEAGVECVAALWGYGDEAELAGAEHLAHDASELASLLGGETE</sequence>
<dbReference type="SUPFAM" id="SSF56784">
    <property type="entry name" value="HAD-like"/>
    <property type="match status" value="1"/>
</dbReference>
<protein>
    <submittedName>
        <fullName evidence="1">Phosphoglycolate phosphatase</fullName>
    </submittedName>
</protein>
<reference evidence="2" key="1">
    <citation type="submission" date="2016-02" db="EMBL/GenBank/DDBJ databases">
        <authorList>
            <person name="Holder M.E."/>
            <person name="Ajami N.J."/>
            <person name="Petrosino J.F."/>
        </authorList>
    </citation>
    <scope>NUCLEOTIDE SEQUENCE [LARGE SCALE GENOMIC DNA]</scope>
    <source>
        <strain evidence="2">CCUG 36733</strain>
    </source>
</reference>
<evidence type="ECO:0000313" key="2">
    <source>
        <dbReference type="Proteomes" id="UP000065220"/>
    </source>
</evidence>
<dbReference type="InterPro" id="IPR036412">
    <property type="entry name" value="HAD-like_sf"/>
</dbReference>
<dbReference type="KEGG" id="ard:AXF14_11370"/>
<dbReference type="EMBL" id="CP014228">
    <property type="protein sequence ID" value="AMD88591.1"/>
    <property type="molecule type" value="Genomic_DNA"/>
</dbReference>